<evidence type="ECO:0000256" key="4">
    <source>
        <dbReference type="HAMAP-Rule" id="MF_00271"/>
    </source>
</evidence>
<evidence type="ECO:0000313" key="6">
    <source>
        <dbReference type="EMBL" id="NLW34027.1"/>
    </source>
</evidence>
<evidence type="ECO:0000256" key="3">
    <source>
        <dbReference type="ARBA" id="ARBA00023065"/>
    </source>
</evidence>
<dbReference type="Gene3D" id="1.10.287.3240">
    <property type="match status" value="1"/>
</dbReference>
<keyword evidence="4" id="KW-0066">ATP synthesis</keyword>
<dbReference type="Pfam" id="PF01813">
    <property type="entry name" value="ATP-synt_D"/>
    <property type="match status" value="1"/>
</dbReference>
<keyword evidence="3 4" id="KW-0406">Ion transport</keyword>
<keyword evidence="4" id="KW-0375">Hydrogen ion transport</keyword>
<comment type="function">
    <text evidence="4">Produces ATP from ADP in the presence of a proton gradient across the membrane.</text>
</comment>
<protein>
    <recommendedName>
        <fullName evidence="4">V-type ATP synthase subunit D</fullName>
    </recommendedName>
    <alternativeName>
        <fullName evidence="4">V-ATPase subunit D</fullName>
    </alternativeName>
</protein>
<dbReference type="NCBIfam" id="TIGR00309">
    <property type="entry name" value="V_ATPase_subD"/>
    <property type="match status" value="1"/>
</dbReference>
<accession>A0A351U067</accession>
<reference evidence="6" key="2">
    <citation type="submission" date="2020-01" db="EMBL/GenBank/DDBJ databases">
        <authorList>
            <person name="Campanaro S."/>
        </authorList>
    </citation>
    <scope>NUCLEOTIDE SEQUENCE</scope>
    <source>
        <strain evidence="6">AS06rmzACSIP_7</strain>
    </source>
</reference>
<proteinExistence type="inferred from homology"/>
<name>A0A351U067_9BACT</name>
<keyword evidence="5" id="KW-0175">Coiled coil</keyword>
<keyword evidence="2 4" id="KW-0813">Transport</keyword>
<sequence>MGKLNIAPTKSNLLVLKRQLAFAEEGYDLLEQKRQILIFELMSRLGRARDAEQGIHEALREAFDSLREARLDNGSEAIDRAALAVKMDHQADVSDQHLMGIKIPHVTVKTEPVSVQFGVGGTSANTDQAMGRFVALLPLLAELAELENAVIRLARELRKTQRRCNALSKTFMPTYRETINYITGALEERERESSVILKMIRDRLGQTPPENT</sequence>
<dbReference type="HAMAP" id="MF_00271">
    <property type="entry name" value="ATP_synth_D_arch"/>
    <property type="match status" value="1"/>
</dbReference>
<dbReference type="GO" id="GO:0042777">
    <property type="term" value="P:proton motive force-driven plasma membrane ATP synthesis"/>
    <property type="evidence" value="ECO:0007669"/>
    <property type="project" value="UniProtKB-UniRule"/>
</dbReference>
<comment type="similarity">
    <text evidence="1 4">Belongs to the V-ATPase D subunit family.</text>
</comment>
<reference evidence="6" key="1">
    <citation type="journal article" date="2020" name="Biotechnol. Biofuels">
        <title>New insights from the biogas microbiome by comprehensive genome-resolved metagenomics of nearly 1600 species originating from multiple anaerobic digesters.</title>
        <authorList>
            <person name="Campanaro S."/>
            <person name="Treu L."/>
            <person name="Rodriguez-R L.M."/>
            <person name="Kovalovszki A."/>
            <person name="Ziels R.M."/>
            <person name="Maus I."/>
            <person name="Zhu X."/>
            <person name="Kougias P.G."/>
            <person name="Basile A."/>
            <person name="Luo G."/>
            <person name="Schluter A."/>
            <person name="Konstantinidis K.T."/>
            <person name="Angelidaki I."/>
        </authorList>
    </citation>
    <scope>NUCLEOTIDE SEQUENCE</scope>
    <source>
        <strain evidence="6">AS06rmzACSIP_7</strain>
    </source>
</reference>
<dbReference type="GO" id="GO:0046961">
    <property type="term" value="F:proton-transporting ATPase activity, rotational mechanism"/>
    <property type="evidence" value="ECO:0007669"/>
    <property type="project" value="InterPro"/>
</dbReference>
<dbReference type="STRING" id="909663.GCA_000512235_01475"/>
<dbReference type="EMBL" id="JAAYEE010000017">
    <property type="protein sequence ID" value="NLW34027.1"/>
    <property type="molecule type" value="Genomic_DNA"/>
</dbReference>
<feature type="coiled-coil region" evidence="5">
    <location>
        <begin position="143"/>
        <end position="170"/>
    </location>
</feature>
<organism evidence="6 7">
    <name type="scientific">Syntrophorhabdus aromaticivorans</name>
    <dbReference type="NCBI Taxonomy" id="328301"/>
    <lineage>
        <taxon>Bacteria</taxon>
        <taxon>Pseudomonadati</taxon>
        <taxon>Thermodesulfobacteriota</taxon>
        <taxon>Syntrophorhabdia</taxon>
        <taxon>Syntrophorhabdales</taxon>
        <taxon>Syntrophorhabdaceae</taxon>
        <taxon>Syntrophorhabdus</taxon>
    </lineage>
</organism>
<evidence type="ECO:0000256" key="1">
    <source>
        <dbReference type="ARBA" id="ARBA00005850"/>
    </source>
</evidence>
<dbReference type="GO" id="GO:0046933">
    <property type="term" value="F:proton-transporting ATP synthase activity, rotational mechanism"/>
    <property type="evidence" value="ECO:0007669"/>
    <property type="project" value="UniProtKB-UniRule"/>
</dbReference>
<dbReference type="AlphaFoldDB" id="A0A351U067"/>
<evidence type="ECO:0000256" key="5">
    <source>
        <dbReference type="SAM" id="Coils"/>
    </source>
</evidence>
<dbReference type="PANTHER" id="PTHR11671">
    <property type="entry name" value="V-TYPE ATP SYNTHASE SUBUNIT D"/>
    <property type="match status" value="1"/>
</dbReference>
<evidence type="ECO:0000256" key="2">
    <source>
        <dbReference type="ARBA" id="ARBA00022448"/>
    </source>
</evidence>
<dbReference type="Proteomes" id="UP000777265">
    <property type="component" value="Unassembled WGS sequence"/>
</dbReference>
<gene>
    <name evidence="4" type="primary">atpD</name>
    <name evidence="6" type="ORF">GXY80_00895</name>
</gene>
<dbReference type="InterPro" id="IPR002699">
    <property type="entry name" value="V_ATPase_D"/>
</dbReference>
<evidence type="ECO:0000313" key="7">
    <source>
        <dbReference type="Proteomes" id="UP000777265"/>
    </source>
</evidence>
<dbReference type="GO" id="GO:0005524">
    <property type="term" value="F:ATP binding"/>
    <property type="evidence" value="ECO:0007669"/>
    <property type="project" value="UniProtKB-UniRule"/>
</dbReference>
<comment type="caution">
    <text evidence="6">The sequence shown here is derived from an EMBL/GenBank/DDBJ whole genome shotgun (WGS) entry which is preliminary data.</text>
</comment>